<name>A0AAU8LVA4_9BACT</name>
<dbReference type="CDD" id="cd18702">
    <property type="entry name" value="PIN_VapC_like"/>
    <property type="match status" value="1"/>
</dbReference>
<proteinExistence type="predicted"/>
<accession>A0AAU8LVA4</accession>
<protein>
    <submittedName>
        <fullName evidence="1">PIN domain-containing protein</fullName>
    </submittedName>
</protein>
<evidence type="ECO:0000313" key="1">
    <source>
        <dbReference type="EMBL" id="XCN73207.1"/>
    </source>
</evidence>
<organism evidence="1">
    <name type="scientific">Candidatus Electrothrix aestuarii</name>
    <dbReference type="NCBI Taxonomy" id="3062594"/>
    <lineage>
        <taxon>Bacteria</taxon>
        <taxon>Pseudomonadati</taxon>
        <taxon>Thermodesulfobacteriota</taxon>
        <taxon>Desulfobulbia</taxon>
        <taxon>Desulfobulbales</taxon>
        <taxon>Desulfobulbaceae</taxon>
        <taxon>Candidatus Electrothrix</taxon>
    </lineage>
</organism>
<dbReference type="AlphaFoldDB" id="A0AAU8LVA4"/>
<dbReference type="EMBL" id="CP159373">
    <property type="protein sequence ID" value="XCN73207.1"/>
    <property type="molecule type" value="Genomic_DNA"/>
</dbReference>
<reference evidence="1" key="1">
    <citation type="journal article" date="2024" name="Syst. Appl. Microbiol.">
        <title>First single-strain enrichments of Electrothrix cable bacteria, description of E. aestuarii sp. nov. and E. rattekaaiensis sp. nov., and proposal of a cable bacteria taxonomy following the rules of the SeqCode.</title>
        <authorList>
            <person name="Plum-Jensen L.E."/>
            <person name="Schramm A."/>
            <person name="Marshall I.P.G."/>
        </authorList>
    </citation>
    <scope>NUCLEOTIDE SEQUENCE</scope>
    <source>
        <strain evidence="1">Rat1</strain>
    </source>
</reference>
<gene>
    <name evidence="1" type="ORF">Q3M24_00130</name>
</gene>
<reference evidence="1" key="2">
    <citation type="submission" date="2024-06" db="EMBL/GenBank/DDBJ databases">
        <authorList>
            <person name="Plum-Jensen L.E."/>
            <person name="Schramm A."/>
            <person name="Marshall I.P.G."/>
        </authorList>
    </citation>
    <scope>NUCLEOTIDE SEQUENCE</scope>
    <source>
        <strain evidence="1">Rat1</strain>
    </source>
</reference>
<dbReference type="KEGG" id="eaj:Q3M24_00130"/>
<sequence length="154" mass="17273">MKLSRLLIDTNLLVLFIVGSASTDYIPKHKKLTAFTVEDYEVLLKIVAQATEILVTPNTLTETSNLVSYIGEPARSQVLQCLRFVITESKEKYVSSSLVAQRPEFVWLGLTDAALLEASVRDVTLLTTDFNLYCAALKKGDMALNFNHIRDQYL</sequence>
<dbReference type="InterPro" id="IPR059192">
    <property type="entry name" value="PIN_19"/>
</dbReference>